<name>A0AAP0WPP7_LIQFO</name>
<evidence type="ECO:0000313" key="6">
    <source>
        <dbReference type="Proteomes" id="UP001415857"/>
    </source>
</evidence>
<feature type="repeat" description="PPR" evidence="3">
    <location>
        <begin position="181"/>
        <end position="215"/>
    </location>
</feature>
<dbReference type="Pfam" id="PF01535">
    <property type="entry name" value="PPR"/>
    <property type="match status" value="4"/>
</dbReference>
<organism evidence="5 6">
    <name type="scientific">Liquidambar formosana</name>
    <name type="common">Formosan gum</name>
    <dbReference type="NCBI Taxonomy" id="63359"/>
    <lineage>
        <taxon>Eukaryota</taxon>
        <taxon>Viridiplantae</taxon>
        <taxon>Streptophyta</taxon>
        <taxon>Embryophyta</taxon>
        <taxon>Tracheophyta</taxon>
        <taxon>Spermatophyta</taxon>
        <taxon>Magnoliopsida</taxon>
        <taxon>eudicotyledons</taxon>
        <taxon>Gunneridae</taxon>
        <taxon>Pentapetalae</taxon>
        <taxon>Saxifragales</taxon>
        <taxon>Altingiaceae</taxon>
        <taxon>Liquidambar</taxon>
    </lineage>
</organism>
<dbReference type="Pfam" id="PF13041">
    <property type="entry name" value="PPR_2"/>
    <property type="match status" value="1"/>
</dbReference>
<dbReference type="AlphaFoldDB" id="A0AAP0WPP7"/>
<keyword evidence="6" id="KW-1185">Reference proteome</keyword>
<dbReference type="PROSITE" id="PS51375">
    <property type="entry name" value="PPR"/>
    <property type="match status" value="3"/>
</dbReference>
<dbReference type="PANTHER" id="PTHR47926:SF436">
    <property type="entry name" value="PENTATRICOPEPTIDE REPEAT-CONTAINING PROTEIN ELI1, CHLOROPLASTIC-LIKE ISOFORM X2"/>
    <property type="match status" value="1"/>
</dbReference>
<dbReference type="PANTHER" id="PTHR47926">
    <property type="entry name" value="PENTATRICOPEPTIDE REPEAT-CONTAINING PROTEIN"/>
    <property type="match status" value="1"/>
</dbReference>
<comment type="caution">
    <text evidence="5">The sequence shown here is derived from an EMBL/GenBank/DDBJ whole genome shotgun (WGS) entry which is preliminary data.</text>
</comment>
<dbReference type="FunFam" id="1.25.40.10:FF:000333">
    <property type="entry name" value="Pentatricopeptide repeat-containing protein"/>
    <property type="match status" value="1"/>
</dbReference>
<reference evidence="5 6" key="1">
    <citation type="journal article" date="2024" name="Plant J.">
        <title>Genome sequences and population genomics reveal climatic adaptation and genomic divergence between two closely related sweetgum species.</title>
        <authorList>
            <person name="Xu W.Q."/>
            <person name="Ren C.Q."/>
            <person name="Zhang X.Y."/>
            <person name="Comes H.P."/>
            <person name="Liu X.H."/>
            <person name="Li Y.G."/>
            <person name="Kettle C.J."/>
            <person name="Jalonen R."/>
            <person name="Gaisberger H."/>
            <person name="Ma Y.Z."/>
            <person name="Qiu Y.X."/>
        </authorList>
    </citation>
    <scope>NUCLEOTIDE SEQUENCE [LARGE SCALE GENOMIC DNA]</scope>
    <source>
        <strain evidence="5">Hangzhou</strain>
    </source>
</reference>
<gene>
    <name evidence="5" type="ORF">L1049_023237</name>
</gene>
<feature type="repeat" description="PPR" evidence="3">
    <location>
        <begin position="243"/>
        <end position="277"/>
    </location>
</feature>
<evidence type="ECO:0000256" key="3">
    <source>
        <dbReference type="PROSITE-ProRule" id="PRU00708"/>
    </source>
</evidence>
<protein>
    <recommendedName>
        <fullName evidence="4">DYW domain-containing protein</fullName>
    </recommendedName>
</protein>
<evidence type="ECO:0000256" key="1">
    <source>
        <dbReference type="ARBA" id="ARBA00006643"/>
    </source>
</evidence>
<dbReference type="GO" id="GO:0009451">
    <property type="term" value="P:RNA modification"/>
    <property type="evidence" value="ECO:0007669"/>
    <property type="project" value="InterPro"/>
</dbReference>
<dbReference type="NCBIfam" id="TIGR00756">
    <property type="entry name" value="PPR"/>
    <property type="match status" value="4"/>
</dbReference>
<dbReference type="GO" id="GO:0003729">
    <property type="term" value="F:mRNA binding"/>
    <property type="evidence" value="ECO:0007669"/>
    <property type="project" value="UniProtKB-ARBA"/>
</dbReference>
<dbReference type="Proteomes" id="UP001415857">
    <property type="component" value="Unassembled WGS sequence"/>
</dbReference>
<feature type="repeat" description="PPR" evidence="3">
    <location>
        <begin position="344"/>
        <end position="378"/>
    </location>
</feature>
<evidence type="ECO:0000256" key="2">
    <source>
        <dbReference type="ARBA" id="ARBA00022737"/>
    </source>
</evidence>
<sequence>MVFKPIKPNPHNLSFTSIFHRCKSMKEFKQSHTQLIIRGLTHPPPSLRPVISFSALNPSGDINYALLLLFQSSTPPAIFLLNTVIRGLARSSFTDSLSSSLLVFRHMAELNLAPNNFTFTFLFQACSNSGAFELGQQFHSRVIKNFFGMDVFVSNSVIQLYSVCGKLDDARRVFDESIKLDVVSWNSMINGYVKYGDISEALNMFKEMPERNDVSWNSILGGLVKYGCLDDAYRVFVEMPQRNLVSWVVMISGYAQNGQPKEALALFREMQSLAQEPNSAILVSVLSACSQLGALDHGSWVHSYIKKKHMRMDSILSTALIDMYAKCGSIELAMQVFSSSREKDVSAYTAAISGLAMNGRSNKALQLFEQMKGEGISPDSISYIAVLCACSHVGCVEKGFEYFASMSDVHGIRPELDHYACMVDLLGRAGLLEQAESFITSMPITPDNVIWGALLGACRVHGNAEIGQRVGNLLLKSDQYHDGRYILLSNIYAESMKEKDSEEVRKTMRRRKIKRVPGCSLIEMNGVVHEFSAGDRSHEKVGEIYLMWEEIVKEIQNCGYKAETRAVVFDVEEEEKEAIIGYHSEKLAVAFGIIYTKPGSTLRIVKNIRICNDCHSAIKLVSKVFNRKIVVRDRKIFHHFEDGFCSCMDYW</sequence>
<keyword evidence="2" id="KW-0677">Repeat</keyword>
<dbReference type="InterPro" id="IPR046848">
    <property type="entry name" value="E_motif"/>
</dbReference>
<dbReference type="FunFam" id="1.25.40.10:FF:000690">
    <property type="entry name" value="Pentatricopeptide repeat-containing protein"/>
    <property type="match status" value="1"/>
</dbReference>
<dbReference type="Pfam" id="PF14432">
    <property type="entry name" value="DYW_deaminase"/>
    <property type="match status" value="1"/>
</dbReference>
<dbReference type="Pfam" id="PF20431">
    <property type="entry name" value="E_motif"/>
    <property type="match status" value="1"/>
</dbReference>
<evidence type="ECO:0000313" key="5">
    <source>
        <dbReference type="EMBL" id="KAK9275962.1"/>
    </source>
</evidence>
<dbReference type="GO" id="GO:0008270">
    <property type="term" value="F:zinc ion binding"/>
    <property type="evidence" value="ECO:0007669"/>
    <property type="project" value="InterPro"/>
</dbReference>
<dbReference type="FunFam" id="1.25.40.10:FF:000606">
    <property type="entry name" value="Putative pentatricopeptide repeat-containing protein"/>
    <property type="match status" value="1"/>
</dbReference>
<dbReference type="InterPro" id="IPR002885">
    <property type="entry name" value="PPR_rpt"/>
</dbReference>
<proteinExistence type="inferred from homology"/>
<dbReference type="InterPro" id="IPR032867">
    <property type="entry name" value="DYW_dom"/>
</dbReference>
<accession>A0AAP0WPP7</accession>
<feature type="domain" description="DYW" evidence="4">
    <location>
        <begin position="559"/>
        <end position="651"/>
    </location>
</feature>
<evidence type="ECO:0000259" key="4">
    <source>
        <dbReference type="Pfam" id="PF14432"/>
    </source>
</evidence>
<dbReference type="EMBL" id="JBBPBK010000011">
    <property type="protein sequence ID" value="KAK9275962.1"/>
    <property type="molecule type" value="Genomic_DNA"/>
</dbReference>
<comment type="similarity">
    <text evidence="1">Belongs to the PPR family. PCMP-H subfamily.</text>
</comment>
<dbReference type="InterPro" id="IPR011990">
    <property type="entry name" value="TPR-like_helical_dom_sf"/>
</dbReference>
<dbReference type="Gene3D" id="1.25.40.10">
    <property type="entry name" value="Tetratricopeptide repeat domain"/>
    <property type="match status" value="3"/>
</dbReference>
<dbReference type="InterPro" id="IPR046960">
    <property type="entry name" value="PPR_At4g14850-like_plant"/>
</dbReference>